<evidence type="ECO:0000313" key="9">
    <source>
        <dbReference type="EMBL" id="MCI0181964.1"/>
    </source>
</evidence>
<evidence type="ECO:0000313" key="10">
    <source>
        <dbReference type="Proteomes" id="UP001139263"/>
    </source>
</evidence>
<keyword evidence="4 7" id="KW-0812">Transmembrane</keyword>
<evidence type="ECO:0000256" key="4">
    <source>
        <dbReference type="ARBA" id="ARBA00022692"/>
    </source>
</evidence>
<name>A0A9X1V620_9BACL</name>
<evidence type="ECO:0000256" key="3">
    <source>
        <dbReference type="ARBA" id="ARBA00022475"/>
    </source>
</evidence>
<evidence type="ECO:0000256" key="6">
    <source>
        <dbReference type="ARBA" id="ARBA00023136"/>
    </source>
</evidence>
<dbReference type="Pfam" id="PF07690">
    <property type="entry name" value="MFS_1"/>
    <property type="match status" value="1"/>
</dbReference>
<dbReference type="PROSITE" id="PS50850">
    <property type="entry name" value="MFS"/>
    <property type="match status" value="1"/>
</dbReference>
<feature type="transmembrane region" description="Helical" evidence="7">
    <location>
        <begin position="249"/>
        <end position="273"/>
    </location>
</feature>
<evidence type="ECO:0000256" key="7">
    <source>
        <dbReference type="SAM" id="Phobius"/>
    </source>
</evidence>
<dbReference type="InterPro" id="IPR004638">
    <property type="entry name" value="EmrB-like"/>
</dbReference>
<dbReference type="InterPro" id="IPR011701">
    <property type="entry name" value="MFS"/>
</dbReference>
<reference evidence="9" key="1">
    <citation type="submission" date="2022-03" db="EMBL/GenBank/DDBJ databases">
        <title>Draft Genome Sequence of Firmicute Strain S0AB, a Heterotrophic Iron/Sulfur-Oxidizing Extreme Acidophile.</title>
        <authorList>
            <person name="Vergara E."/>
            <person name="Pakostova E."/>
            <person name="Johnson D.B."/>
            <person name="Holmes D.S."/>
        </authorList>
    </citation>
    <scope>NUCLEOTIDE SEQUENCE</scope>
    <source>
        <strain evidence="9">S0AB</strain>
    </source>
</reference>
<comment type="caution">
    <text evidence="9">The sequence shown here is derived from an EMBL/GenBank/DDBJ whole genome shotgun (WGS) entry which is preliminary data.</text>
</comment>
<feature type="transmembrane region" description="Helical" evidence="7">
    <location>
        <begin position="419"/>
        <end position="441"/>
    </location>
</feature>
<feature type="transmembrane region" description="Helical" evidence="7">
    <location>
        <begin position="120"/>
        <end position="141"/>
    </location>
</feature>
<dbReference type="SUPFAM" id="SSF103473">
    <property type="entry name" value="MFS general substrate transporter"/>
    <property type="match status" value="2"/>
</dbReference>
<evidence type="ECO:0000256" key="2">
    <source>
        <dbReference type="ARBA" id="ARBA00022448"/>
    </source>
</evidence>
<organism evidence="9 10">
    <name type="scientific">Sulfoacidibacillus ferrooxidans</name>
    <dbReference type="NCBI Taxonomy" id="2005001"/>
    <lineage>
        <taxon>Bacteria</taxon>
        <taxon>Bacillati</taxon>
        <taxon>Bacillota</taxon>
        <taxon>Bacilli</taxon>
        <taxon>Bacillales</taxon>
        <taxon>Alicyclobacillaceae</taxon>
        <taxon>Sulfoacidibacillus</taxon>
    </lineage>
</organism>
<dbReference type="AlphaFoldDB" id="A0A9X1V620"/>
<keyword evidence="5 7" id="KW-1133">Transmembrane helix</keyword>
<dbReference type="EMBL" id="JALBUF010000001">
    <property type="protein sequence ID" value="MCI0181964.1"/>
    <property type="molecule type" value="Genomic_DNA"/>
</dbReference>
<dbReference type="InterPro" id="IPR020846">
    <property type="entry name" value="MFS_dom"/>
</dbReference>
<dbReference type="PANTHER" id="PTHR42718:SF46">
    <property type="entry name" value="BLR6921 PROTEIN"/>
    <property type="match status" value="1"/>
</dbReference>
<dbReference type="Proteomes" id="UP001139263">
    <property type="component" value="Unassembled WGS sequence"/>
</dbReference>
<feature type="transmembrane region" description="Helical" evidence="7">
    <location>
        <begin position="338"/>
        <end position="356"/>
    </location>
</feature>
<feature type="transmembrane region" description="Helical" evidence="7">
    <location>
        <begin position="285"/>
        <end position="303"/>
    </location>
</feature>
<feature type="transmembrane region" description="Helical" evidence="7">
    <location>
        <begin position="211"/>
        <end position="228"/>
    </location>
</feature>
<dbReference type="PANTHER" id="PTHR42718">
    <property type="entry name" value="MAJOR FACILITATOR SUPERFAMILY MULTIDRUG TRANSPORTER MFSC"/>
    <property type="match status" value="1"/>
</dbReference>
<dbReference type="InterPro" id="IPR036259">
    <property type="entry name" value="MFS_trans_sf"/>
</dbReference>
<feature type="transmembrane region" description="Helical" evidence="7">
    <location>
        <begin position="57"/>
        <end position="80"/>
    </location>
</feature>
<dbReference type="Gene3D" id="1.20.1720.10">
    <property type="entry name" value="Multidrug resistance protein D"/>
    <property type="match status" value="1"/>
</dbReference>
<dbReference type="GO" id="GO:0022857">
    <property type="term" value="F:transmembrane transporter activity"/>
    <property type="evidence" value="ECO:0007669"/>
    <property type="project" value="InterPro"/>
</dbReference>
<dbReference type="Gene3D" id="1.20.1250.20">
    <property type="entry name" value="MFS general substrate transporter like domains"/>
    <property type="match status" value="1"/>
</dbReference>
<feature type="transmembrane region" description="Helical" evidence="7">
    <location>
        <begin position="178"/>
        <end position="199"/>
    </location>
</feature>
<feature type="transmembrane region" description="Helical" evidence="7">
    <location>
        <begin position="147"/>
        <end position="166"/>
    </location>
</feature>
<evidence type="ECO:0000256" key="1">
    <source>
        <dbReference type="ARBA" id="ARBA00004651"/>
    </source>
</evidence>
<dbReference type="GO" id="GO:0005886">
    <property type="term" value="C:plasma membrane"/>
    <property type="evidence" value="ECO:0007669"/>
    <property type="project" value="UniProtKB-SubCell"/>
</dbReference>
<keyword evidence="2" id="KW-0813">Transport</keyword>
<keyword evidence="6 7" id="KW-0472">Membrane</keyword>
<evidence type="ECO:0000256" key="5">
    <source>
        <dbReference type="ARBA" id="ARBA00022989"/>
    </source>
</evidence>
<dbReference type="NCBIfam" id="TIGR00711">
    <property type="entry name" value="efflux_EmrB"/>
    <property type="match status" value="1"/>
</dbReference>
<accession>A0A9X1V620</accession>
<proteinExistence type="predicted"/>
<feature type="transmembrane region" description="Helical" evidence="7">
    <location>
        <begin position="315"/>
        <end position="332"/>
    </location>
</feature>
<protein>
    <submittedName>
        <fullName evidence="9">Riboflavin transporter RibZ</fullName>
    </submittedName>
</protein>
<feature type="domain" description="Major facilitator superfamily (MFS) profile" evidence="8">
    <location>
        <begin position="1"/>
        <end position="447"/>
    </location>
</feature>
<keyword evidence="3" id="KW-1003">Cell membrane</keyword>
<evidence type="ECO:0000259" key="8">
    <source>
        <dbReference type="PROSITE" id="PS50850"/>
    </source>
</evidence>
<keyword evidence="10" id="KW-1185">Reference proteome</keyword>
<feature type="transmembrane region" description="Helical" evidence="7">
    <location>
        <begin position="388"/>
        <end position="407"/>
    </location>
</feature>
<dbReference type="CDD" id="cd17321">
    <property type="entry name" value="MFS_MMR_MDR_like"/>
    <property type="match status" value="1"/>
</dbReference>
<gene>
    <name evidence="9" type="primary">ribZ_2</name>
    <name evidence="9" type="ORF">MM817_00215</name>
</gene>
<comment type="subcellular location">
    <subcellularLocation>
        <location evidence="1">Cell membrane</location>
        <topology evidence="1">Multi-pass membrane protein</topology>
    </subcellularLocation>
</comment>
<sequence>MAALDGSIITVALPTIDHEFNVNISESAWVALAYLLTLTALLAMFGRLADIVGRRPLYTIGFTIFIIGSALCGASPNLALLIGFRVLQGIGATMLQANSVAIVTAAVPEKVRGKAIGIQGSALAVGLSLGPAIGGILIGIFGWRSIFYVNVPVGIIGTLLAFMILPRDLIQKKSGVTTSFDFVGAFLLAVSLIAFLLGLNQGNDDGWTSPLIIGCFLIAAVFATLFVFQEKRHQSPLIDFTLFTIEQLTWGNITGSLSYGVMYGVLYIVPYFFENVLHKPTSSSGILTTPLPIGMMLIAPVAGKIADKLGSKIPTVAGMTIATVGTLSLVFVHAVTNLIYMIIALFFIGLGMGIFTPPNNSSVMGSTPRDQLGVSSGMLNMSRSLGQSIGIAYAFAIFQGVIMTYHFTPENAPVGSLIIGFRWTFIGVSVFGIAAVLISLFRGNVQRHDLPDEAKIIDV</sequence>
<feature type="transmembrane region" description="Helical" evidence="7">
    <location>
        <begin position="27"/>
        <end position="45"/>
    </location>
</feature>